<feature type="non-terminal residue" evidence="2">
    <location>
        <position position="1"/>
    </location>
</feature>
<dbReference type="EMBL" id="KQ086590">
    <property type="protein sequence ID" value="KLO04329.1"/>
    <property type="molecule type" value="Genomic_DNA"/>
</dbReference>
<evidence type="ECO:0000313" key="2">
    <source>
        <dbReference type="EMBL" id="KLO04329.1"/>
    </source>
</evidence>
<feature type="non-terminal residue" evidence="2">
    <location>
        <position position="213"/>
    </location>
</feature>
<protein>
    <submittedName>
        <fullName evidence="2">Uncharacterized protein</fullName>
    </submittedName>
</protein>
<dbReference type="InParanoid" id="A0A0H2QY67"/>
<dbReference type="OrthoDB" id="3269232at2759"/>
<proteinExistence type="predicted"/>
<sequence>KRTSAFLVSSSPIKAANPVPFQPPSRLSAPPTVPERLLTLVPENVWEEKLQETLIEFIRITTEQYKMLVNMQAGLVLQNIYCKRLRSQLFAKEKEKAKSIPKATGRLAVDGLPRCLTADDFVQRVQAFVERQLEEAAQKEQRRSAWEEYSKAMKEWTRIDKLRIESNKLLTAKYKADVALWEAERDLAKRMKRRPKWNKPKKGKQPGPAPKPK</sequence>
<feature type="region of interest" description="Disordered" evidence="1">
    <location>
        <begin position="189"/>
        <end position="213"/>
    </location>
</feature>
<gene>
    <name evidence="2" type="ORF">SCHPADRAFT_795311</name>
</gene>
<organism evidence="2 3">
    <name type="scientific">Schizopora paradoxa</name>
    <dbReference type="NCBI Taxonomy" id="27342"/>
    <lineage>
        <taxon>Eukaryota</taxon>
        <taxon>Fungi</taxon>
        <taxon>Dikarya</taxon>
        <taxon>Basidiomycota</taxon>
        <taxon>Agaricomycotina</taxon>
        <taxon>Agaricomycetes</taxon>
        <taxon>Hymenochaetales</taxon>
        <taxon>Schizoporaceae</taxon>
        <taxon>Schizopora</taxon>
    </lineage>
</organism>
<accession>A0A0H2QY67</accession>
<dbReference type="Proteomes" id="UP000053477">
    <property type="component" value="Unassembled WGS sequence"/>
</dbReference>
<evidence type="ECO:0000256" key="1">
    <source>
        <dbReference type="SAM" id="MobiDB-lite"/>
    </source>
</evidence>
<name>A0A0H2QY67_9AGAM</name>
<dbReference type="STRING" id="27342.A0A0H2QY67"/>
<reference evidence="2 3" key="1">
    <citation type="submission" date="2015-04" db="EMBL/GenBank/DDBJ databases">
        <title>Complete genome sequence of Schizopora paradoxa KUC8140, a cosmopolitan wood degrader in East Asia.</title>
        <authorList>
            <consortium name="DOE Joint Genome Institute"/>
            <person name="Min B."/>
            <person name="Park H."/>
            <person name="Jang Y."/>
            <person name="Kim J.-J."/>
            <person name="Kim K.H."/>
            <person name="Pangilinan J."/>
            <person name="Lipzen A."/>
            <person name="Riley R."/>
            <person name="Grigoriev I.V."/>
            <person name="Spatafora J.W."/>
            <person name="Choi I.-G."/>
        </authorList>
    </citation>
    <scope>NUCLEOTIDE SEQUENCE [LARGE SCALE GENOMIC DNA]</scope>
    <source>
        <strain evidence="2 3">KUC8140</strain>
    </source>
</reference>
<evidence type="ECO:0000313" key="3">
    <source>
        <dbReference type="Proteomes" id="UP000053477"/>
    </source>
</evidence>
<feature type="compositionally biased region" description="Basic residues" evidence="1">
    <location>
        <begin position="190"/>
        <end position="204"/>
    </location>
</feature>
<dbReference type="AlphaFoldDB" id="A0A0H2QY67"/>
<keyword evidence="3" id="KW-1185">Reference proteome</keyword>